<evidence type="ECO:0000313" key="4">
    <source>
        <dbReference type="Proteomes" id="UP001566132"/>
    </source>
</evidence>
<feature type="region of interest" description="Disordered" evidence="1">
    <location>
        <begin position="236"/>
        <end position="270"/>
    </location>
</feature>
<comment type="caution">
    <text evidence="3">The sequence shown here is derived from an EMBL/GenBank/DDBJ whole genome shotgun (WGS) entry which is preliminary data.</text>
</comment>
<gene>
    <name evidence="3" type="ORF">ABEB36_006725</name>
</gene>
<sequence length="270" mass="31256">MNDENGIMVIHVVHENSVPYDHAHPKDFSTSYKEKTWNEIANTSNGRFDSGETCRDRWNQMRDQWRTTNKQKTTEMEIKKWRYEKELSSIQPFLRLRDTNVNRDDIAIKSEELELQENIPHNTEENTEINIIDHSSEVMFRSAIKRERLSANLDESPEGKKDESSSRALMKDFVEEKNNEGTSGSAEKDSTDLFFKTIAGKVARFTPYYKNIAESKIFNLVQELELKQILRINQQQPTTSRNYTVSSKVSSGHIHRLTSSPSTSSSTDEL</sequence>
<dbReference type="SMART" id="SM00595">
    <property type="entry name" value="MADF"/>
    <property type="match status" value="1"/>
</dbReference>
<reference evidence="3 4" key="1">
    <citation type="submission" date="2024-05" db="EMBL/GenBank/DDBJ databases">
        <title>Genetic variation in Jamaican populations of the coffee berry borer (Hypothenemus hampei).</title>
        <authorList>
            <person name="Errbii M."/>
            <person name="Myrie A."/>
        </authorList>
    </citation>
    <scope>NUCLEOTIDE SEQUENCE [LARGE SCALE GENOMIC DNA]</scope>
    <source>
        <strain evidence="3">JA-Hopewell-2020-01-JO</strain>
        <tissue evidence="3">Whole body</tissue>
    </source>
</reference>
<accession>A0ABD1ESA9</accession>
<evidence type="ECO:0000313" key="3">
    <source>
        <dbReference type="EMBL" id="KAL1501401.1"/>
    </source>
</evidence>
<protein>
    <recommendedName>
        <fullName evidence="2">MADF domain-containing protein</fullName>
    </recommendedName>
</protein>
<feature type="compositionally biased region" description="Low complexity" evidence="1">
    <location>
        <begin position="258"/>
        <end position="270"/>
    </location>
</feature>
<dbReference type="PANTHER" id="PTHR12243">
    <property type="entry name" value="MADF DOMAIN TRANSCRIPTION FACTOR"/>
    <property type="match status" value="1"/>
</dbReference>
<dbReference type="AlphaFoldDB" id="A0ABD1ESA9"/>
<feature type="compositionally biased region" description="Polar residues" evidence="1">
    <location>
        <begin position="236"/>
        <end position="250"/>
    </location>
</feature>
<dbReference type="PANTHER" id="PTHR12243:SF67">
    <property type="entry name" value="COREPRESSOR OF PANGOLIN, ISOFORM A-RELATED"/>
    <property type="match status" value="1"/>
</dbReference>
<dbReference type="InterPro" id="IPR039353">
    <property type="entry name" value="TF_Adf1"/>
</dbReference>
<evidence type="ECO:0000256" key="1">
    <source>
        <dbReference type="SAM" id="MobiDB-lite"/>
    </source>
</evidence>
<evidence type="ECO:0000259" key="2">
    <source>
        <dbReference type="PROSITE" id="PS51029"/>
    </source>
</evidence>
<dbReference type="PROSITE" id="PS51029">
    <property type="entry name" value="MADF"/>
    <property type="match status" value="1"/>
</dbReference>
<dbReference type="Pfam" id="PF10545">
    <property type="entry name" value="MADF_DNA_bdg"/>
    <property type="match status" value="1"/>
</dbReference>
<name>A0ABD1ESA9_HYPHA</name>
<dbReference type="EMBL" id="JBDJPC010000005">
    <property type="protein sequence ID" value="KAL1501401.1"/>
    <property type="molecule type" value="Genomic_DNA"/>
</dbReference>
<dbReference type="InterPro" id="IPR006578">
    <property type="entry name" value="MADF-dom"/>
</dbReference>
<proteinExistence type="predicted"/>
<feature type="domain" description="MADF" evidence="2">
    <location>
        <begin position="8"/>
        <end position="95"/>
    </location>
</feature>
<dbReference type="Proteomes" id="UP001566132">
    <property type="component" value="Unassembled WGS sequence"/>
</dbReference>
<organism evidence="3 4">
    <name type="scientific">Hypothenemus hampei</name>
    <name type="common">Coffee berry borer</name>
    <dbReference type="NCBI Taxonomy" id="57062"/>
    <lineage>
        <taxon>Eukaryota</taxon>
        <taxon>Metazoa</taxon>
        <taxon>Ecdysozoa</taxon>
        <taxon>Arthropoda</taxon>
        <taxon>Hexapoda</taxon>
        <taxon>Insecta</taxon>
        <taxon>Pterygota</taxon>
        <taxon>Neoptera</taxon>
        <taxon>Endopterygota</taxon>
        <taxon>Coleoptera</taxon>
        <taxon>Polyphaga</taxon>
        <taxon>Cucujiformia</taxon>
        <taxon>Curculionidae</taxon>
        <taxon>Scolytinae</taxon>
        <taxon>Hypothenemus</taxon>
    </lineage>
</organism>
<keyword evidence="4" id="KW-1185">Reference proteome</keyword>